<evidence type="ECO:0000313" key="1">
    <source>
        <dbReference type="EMBL" id="MDQ0361997.1"/>
    </source>
</evidence>
<accession>A0ABU0E512</accession>
<dbReference type="Proteomes" id="UP001230220">
    <property type="component" value="Unassembled WGS sequence"/>
</dbReference>
<dbReference type="EMBL" id="JAUSUR010000005">
    <property type="protein sequence ID" value="MDQ0361997.1"/>
    <property type="molecule type" value="Genomic_DNA"/>
</dbReference>
<reference evidence="1 2" key="1">
    <citation type="submission" date="2023-07" db="EMBL/GenBank/DDBJ databases">
        <title>Genomic Encyclopedia of Type Strains, Phase IV (KMG-IV): sequencing the most valuable type-strain genomes for metagenomic binning, comparative biology and taxonomic classification.</title>
        <authorList>
            <person name="Goeker M."/>
        </authorList>
    </citation>
    <scope>NUCLEOTIDE SEQUENCE [LARGE SCALE GENOMIC DNA]</scope>
    <source>
        <strain evidence="1 2">DSM 16784</strain>
    </source>
</reference>
<gene>
    <name evidence="1" type="ORF">J2S15_002750</name>
</gene>
<evidence type="ECO:0008006" key="3">
    <source>
        <dbReference type="Google" id="ProtNLM"/>
    </source>
</evidence>
<proteinExistence type="predicted"/>
<keyword evidence="2" id="KW-1185">Reference proteome</keyword>
<protein>
    <recommendedName>
        <fullName evidence="3">Neutral/alkaline non-lysosomal ceramidase N-terminal domain-containing protein</fullName>
    </recommendedName>
</protein>
<comment type="caution">
    <text evidence="1">The sequence shown here is derived from an EMBL/GenBank/DDBJ whole genome shotgun (WGS) entry which is preliminary data.</text>
</comment>
<evidence type="ECO:0000313" key="2">
    <source>
        <dbReference type="Proteomes" id="UP001230220"/>
    </source>
</evidence>
<sequence>MNQQLKVGIGKEVILLPDSLFPIETFTDIHDELHVRVLYIQSNESVVIVSLELTSLKDYEIVKLKELISKNCDVSIDNIWITTTHTFNAPHVRSKSALKNEELKTKNELLCNAIEDATYKAVLQAIKTAKEVQVGYNTNEAHFNVNRDISTDNGYWLGKNPNGYSSNQLKSVCFKTLDGKVLAILYNYDIQSSVMKDSTCSVSADLSGATSSFIEEQYDDEMIAMFLIGAAGDQSPVFTAIDDKLGSDGFLQMNRLAQQFGNEVVQSVNKIVKLENAVDFVIDFVECDLKGQRMPEKLSDIKPSKYYLYMEGGNHKLRSDVIILGDIALIGVKPELTSIIGDEIRKHSPFTNTLVVTMVNGGAKYMAEKSAYERNTYAAMNSMFAKGSAEMLCNCIIDKLKRIKKK</sequence>
<name>A0ABU0E512_9FIRM</name>
<dbReference type="RefSeq" id="WP_307409212.1">
    <property type="nucleotide sequence ID" value="NZ_JAUSUR010000005.1"/>
</dbReference>
<organism evidence="1 2">
    <name type="scientific">Breznakia pachnodae</name>
    <dbReference type="NCBI Taxonomy" id="265178"/>
    <lineage>
        <taxon>Bacteria</taxon>
        <taxon>Bacillati</taxon>
        <taxon>Bacillota</taxon>
        <taxon>Erysipelotrichia</taxon>
        <taxon>Erysipelotrichales</taxon>
        <taxon>Erysipelotrichaceae</taxon>
        <taxon>Breznakia</taxon>
    </lineage>
</organism>